<evidence type="ECO:0000313" key="2">
    <source>
        <dbReference type="Proteomes" id="UP000188604"/>
    </source>
</evidence>
<reference evidence="1 2" key="1">
    <citation type="submission" date="2016-03" db="EMBL/GenBank/DDBJ databases">
        <title>Acetic acid bacteria sequencing.</title>
        <authorList>
            <person name="Brandt J."/>
            <person name="Jakob F."/>
            <person name="Vogel R.F."/>
        </authorList>
    </citation>
    <scope>NUCLEOTIDE SEQUENCE [LARGE SCALE GENOMIC DNA]</scope>
    <source>
        <strain evidence="1 2">NBRC 101099</strain>
    </source>
</reference>
<dbReference type="EMBL" id="CP014691">
    <property type="protein sequence ID" value="AQS88129.1"/>
    <property type="molecule type" value="Genomic_DNA"/>
</dbReference>
<proteinExistence type="predicted"/>
<organism evidence="1 2">
    <name type="scientific">Neoasaia chiangmaiensis</name>
    <dbReference type="NCBI Taxonomy" id="320497"/>
    <lineage>
        <taxon>Bacteria</taxon>
        <taxon>Pseudomonadati</taxon>
        <taxon>Pseudomonadota</taxon>
        <taxon>Alphaproteobacteria</taxon>
        <taxon>Acetobacterales</taxon>
        <taxon>Acetobacteraceae</taxon>
        <taxon>Neoasaia</taxon>
    </lineage>
</organism>
<dbReference type="Proteomes" id="UP000188604">
    <property type="component" value="Chromosome"/>
</dbReference>
<sequence length="64" mass="6940">MRKAGCGDKAWRNVHPPLMVPFAGLPAPDRFPVLRALTKTVADAVCPQGTRPRERVMVTAGTAR</sequence>
<dbReference type="KEGG" id="nch:A0U93_09450"/>
<gene>
    <name evidence="1" type="ORF">A0U93_09450</name>
</gene>
<name>A0A1U9KQX8_9PROT</name>
<keyword evidence="2" id="KW-1185">Reference proteome</keyword>
<evidence type="ECO:0000313" key="1">
    <source>
        <dbReference type="EMBL" id="AQS88129.1"/>
    </source>
</evidence>
<dbReference type="AlphaFoldDB" id="A0A1U9KQX8"/>
<protein>
    <submittedName>
        <fullName evidence="1">Uncharacterized protein</fullName>
    </submittedName>
</protein>
<accession>A0A1U9KQX8</accession>